<organism evidence="1 2">
    <name type="scientific">Pisolithus tinctorius Marx 270</name>
    <dbReference type="NCBI Taxonomy" id="870435"/>
    <lineage>
        <taxon>Eukaryota</taxon>
        <taxon>Fungi</taxon>
        <taxon>Dikarya</taxon>
        <taxon>Basidiomycota</taxon>
        <taxon>Agaricomycotina</taxon>
        <taxon>Agaricomycetes</taxon>
        <taxon>Agaricomycetidae</taxon>
        <taxon>Boletales</taxon>
        <taxon>Sclerodermatineae</taxon>
        <taxon>Pisolithaceae</taxon>
        <taxon>Pisolithus</taxon>
    </lineage>
</organism>
<evidence type="ECO:0000313" key="1">
    <source>
        <dbReference type="EMBL" id="KIN98777.1"/>
    </source>
</evidence>
<protein>
    <submittedName>
        <fullName evidence="1">Uncharacterized protein</fullName>
    </submittedName>
</protein>
<proteinExistence type="predicted"/>
<dbReference type="InParanoid" id="A0A0C3IP94"/>
<dbReference type="OrthoDB" id="2646238at2759"/>
<reference evidence="1 2" key="1">
    <citation type="submission" date="2014-04" db="EMBL/GenBank/DDBJ databases">
        <authorList>
            <consortium name="DOE Joint Genome Institute"/>
            <person name="Kuo A."/>
            <person name="Kohler A."/>
            <person name="Costa M.D."/>
            <person name="Nagy L.G."/>
            <person name="Floudas D."/>
            <person name="Copeland A."/>
            <person name="Barry K.W."/>
            <person name="Cichocki N."/>
            <person name="Veneault-Fourrey C."/>
            <person name="LaButti K."/>
            <person name="Lindquist E.A."/>
            <person name="Lipzen A."/>
            <person name="Lundell T."/>
            <person name="Morin E."/>
            <person name="Murat C."/>
            <person name="Sun H."/>
            <person name="Tunlid A."/>
            <person name="Henrissat B."/>
            <person name="Grigoriev I.V."/>
            <person name="Hibbett D.S."/>
            <person name="Martin F."/>
            <person name="Nordberg H.P."/>
            <person name="Cantor M.N."/>
            <person name="Hua S.X."/>
        </authorList>
    </citation>
    <scope>NUCLEOTIDE SEQUENCE [LARGE SCALE GENOMIC DNA]</scope>
    <source>
        <strain evidence="1 2">Marx 270</strain>
    </source>
</reference>
<dbReference type="Proteomes" id="UP000054217">
    <property type="component" value="Unassembled WGS sequence"/>
</dbReference>
<dbReference type="EMBL" id="KN832012">
    <property type="protein sequence ID" value="KIN98777.1"/>
    <property type="molecule type" value="Genomic_DNA"/>
</dbReference>
<gene>
    <name evidence="1" type="ORF">M404DRAFT_31097</name>
</gene>
<evidence type="ECO:0000313" key="2">
    <source>
        <dbReference type="Proteomes" id="UP000054217"/>
    </source>
</evidence>
<sequence>MDDDEGFVVISHDALEPAEPGTKTISIIGPLVHLPFYYDLQLRSTCTCEVQMDHNTALHRELATTRNNFWEAIQKIFATAERDLSCAICLGLLCQPLTYFKEVRSLCKHKNCFDDQEWAKWACWYASSETSDSWYEFVEDHLSWPEFVVAIARLYPGSRKMDQQYSRSDIYSLVDSRARREVRTEEELMNYRLYFLDLATYLRVSKQLEADELEDLYVQGFDKEFQHKIIRKMRCNDQW</sequence>
<accession>A0A0C3IP94</accession>
<keyword evidence="2" id="KW-1185">Reference proteome</keyword>
<dbReference type="AlphaFoldDB" id="A0A0C3IP94"/>
<dbReference type="HOGENOM" id="CLU_1161545_0_0_1"/>
<name>A0A0C3IP94_PISTI</name>
<reference evidence="2" key="2">
    <citation type="submission" date="2015-01" db="EMBL/GenBank/DDBJ databases">
        <title>Evolutionary Origins and Diversification of the Mycorrhizal Mutualists.</title>
        <authorList>
            <consortium name="DOE Joint Genome Institute"/>
            <consortium name="Mycorrhizal Genomics Consortium"/>
            <person name="Kohler A."/>
            <person name="Kuo A."/>
            <person name="Nagy L.G."/>
            <person name="Floudas D."/>
            <person name="Copeland A."/>
            <person name="Barry K.W."/>
            <person name="Cichocki N."/>
            <person name="Veneault-Fourrey C."/>
            <person name="LaButti K."/>
            <person name="Lindquist E.A."/>
            <person name="Lipzen A."/>
            <person name="Lundell T."/>
            <person name="Morin E."/>
            <person name="Murat C."/>
            <person name="Riley R."/>
            <person name="Ohm R."/>
            <person name="Sun H."/>
            <person name="Tunlid A."/>
            <person name="Henrissat B."/>
            <person name="Grigoriev I.V."/>
            <person name="Hibbett D.S."/>
            <person name="Martin F."/>
        </authorList>
    </citation>
    <scope>NUCLEOTIDE SEQUENCE [LARGE SCALE GENOMIC DNA]</scope>
    <source>
        <strain evidence="2">Marx 270</strain>
    </source>
</reference>